<organism evidence="1 2">
    <name type="scientific">Ensete ventricosum</name>
    <name type="common">Abyssinian banana</name>
    <name type="synonym">Musa ensete</name>
    <dbReference type="NCBI Taxonomy" id="4639"/>
    <lineage>
        <taxon>Eukaryota</taxon>
        <taxon>Viridiplantae</taxon>
        <taxon>Streptophyta</taxon>
        <taxon>Embryophyta</taxon>
        <taxon>Tracheophyta</taxon>
        <taxon>Spermatophyta</taxon>
        <taxon>Magnoliopsida</taxon>
        <taxon>Liliopsida</taxon>
        <taxon>Zingiberales</taxon>
        <taxon>Musaceae</taxon>
        <taxon>Ensete</taxon>
    </lineage>
</organism>
<proteinExistence type="predicted"/>
<keyword evidence="2" id="KW-1185">Reference proteome</keyword>
<reference evidence="1 2" key="1">
    <citation type="submission" date="2022-12" db="EMBL/GenBank/DDBJ databases">
        <title>Chromosome-scale assembly of the Ensete ventricosum genome.</title>
        <authorList>
            <person name="Dussert Y."/>
            <person name="Stocks J."/>
            <person name="Wendawek A."/>
            <person name="Woldeyes F."/>
            <person name="Nichols R.A."/>
            <person name="Borrell J.S."/>
        </authorList>
    </citation>
    <scope>NUCLEOTIDE SEQUENCE [LARGE SCALE GENOMIC DNA]</scope>
    <source>
        <strain evidence="2">cv. Maze</strain>
        <tissue evidence="1">Seeds</tissue>
    </source>
</reference>
<evidence type="ECO:0000313" key="1">
    <source>
        <dbReference type="EMBL" id="KAJ8498870.1"/>
    </source>
</evidence>
<dbReference type="AlphaFoldDB" id="A0AAV8RAZ0"/>
<accession>A0AAV8RAZ0</accession>
<evidence type="ECO:0000313" key="2">
    <source>
        <dbReference type="Proteomes" id="UP001222027"/>
    </source>
</evidence>
<sequence>MEGAKRIGNRVGVAWSASCVRRRRVAAFREGQSDALFQLSSPTRCRVPLCTYLSLFDPVNALYFSRKPAALDSPRVHGSFFGPDFTAHWNDRRTNIKVQIRWIWIRPDPSHVCLVGKACSSSLWAWRIAWHTSWTMHGERKRITAS</sequence>
<dbReference type="Proteomes" id="UP001222027">
    <property type="component" value="Unassembled WGS sequence"/>
</dbReference>
<gene>
    <name evidence="1" type="ORF">OPV22_009422</name>
</gene>
<protein>
    <submittedName>
        <fullName evidence="1">Uncharacterized protein</fullName>
    </submittedName>
</protein>
<comment type="caution">
    <text evidence="1">The sequence shown here is derived from an EMBL/GenBank/DDBJ whole genome shotgun (WGS) entry which is preliminary data.</text>
</comment>
<dbReference type="EMBL" id="JAQQAF010000003">
    <property type="protein sequence ID" value="KAJ8498870.1"/>
    <property type="molecule type" value="Genomic_DNA"/>
</dbReference>
<name>A0AAV8RAZ0_ENSVE</name>